<evidence type="ECO:0000256" key="1">
    <source>
        <dbReference type="SAM" id="MobiDB-lite"/>
    </source>
</evidence>
<feature type="compositionally biased region" description="Low complexity" evidence="1">
    <location>
        <begin position="16"/>
        <end position="27"/>
    </location>
</feature>
<name>A0A834EK04_9CHIR</name>
<dbReference type="EMBL" id="JABVXQ010000003">
    <property type="protein sequence ID" value="KAF6120086.1"/>
    <property type="molecule type" value="Genomic_DNA"/>
</dbReference>
<dbReference type="AlphaFoldDB" id="A0A834EK04"/>
<protein>
    <submittedName>
        <fullName evidence="2">Uncharacterized protein</fullName>
    </submittedName>
</protein>
<gene>
    <name evidence="2" type="ORF">HJG60_010412</name>
</gene>
<organism evidence="2 3">
    <name type="scientific">Phyllostomus discolor</name>
    <name type="common">pale spear-nosed bat</name>
    <dbReference type="NCBI Taxonomy" id="89673"/>
    <lineage>
        <taxon>Eukaryota</taxon>
        <taxon>Metazoa</taxon>
        <taxon>Chordata</taxon>
        <taxon>Craniata</taxon>
        <taxon>Vertebrata</taxon>
        <taxon>Euteleostomi</taxon>
        <taxon>Mammalia</taxon>
        <taxon>Eutheria</taxon>
        <taxon>Laurasiatheria</taxon>
        <taxon>Chiroptera</taxon>
        <taxon>Yangochiroptera</taxon>
        <taxon>Phyllostomidae</taxon>
        <taxon>Phyllostominae</taxon>
        <taxon>Phyllostomus</taxon>
    </lineage>
</organism>
<reference evidence="2 3" key="1">
    <citation type="journal article" date="2020" name="Nature">
        <title>Six reference-quality genomes reveal evolution of bat adaptations.</title>
        <authorList>
            <person name="Jebb D."/>
            <person name="Huang Z."/>
            <person name="Pippel M."/>
            <person name="Hughes G.M."/>
            <person name="Lavrichenko K."/>
            <person name="Devanna P."/>
            <person name="Winkler S."/>
            <person name="Jermiin L.S."/>
            <person name="Skirmuntt E.C."/>
            <person name="Katzourakis A."/>
            <person name="Burkitt-Gray L."/>
            <person name="Ray D.A."/>
            <person name="Sullivan K.A.M."/>
            <person name="Roscito J.G."/>
            <person name="Kirilenko B.M."/>
            <person name="Davalos L.M."/>
            <person name="Corthals A.P."/>
            <person name="Power M.L."/>
            <person name="Jones G."/>
            <person name="Ransome R.D."/>
            <person name="Dechmann D.K.N."/>
            <person name="Locatelli A.G."/>
            <person name="Puechmaille S.J."/>
            <person name="Fedrigo O."/>
            <person name="Jarvis E.D."/>
            <person name="Hiller M."/>
            <person name="Vernes S.C."/>
            <person name="Myers E.W."/>
            <person name="Teeling E.C."/>
        </authorList>
    </citation>
    <scope>NUCLEOTIDE SEQUENCE [LARGE SCALE GENOMIC DNA]</scope>
    <source>
        <strain evidence="2">Bat1K_MPI-CBG_1</strain>
    </source>
</reference>
<evidence type="ECO:0000313" key="3">
    <source>
        <dbReference type="Proteomes" id="UP000664940"/>
    </source>
</evidence>
<dbReference type="Proteomes" id="UP000664940">
    <property type="component" value="Unassembled WGS sequence"/>
</dbReference>
<accession>A0A834EK04</accession>
<feature type="region of interest" description="Disordered" evidence="1">
    <location>
        <begin position="1"/>
        <end position="129"/>
    </location>
</feature>
<feature type="region of interest" description="Disordered" evidence="1">
    <location>
        <begin position="142"/>
        <end position="189"/>
    </location>
</feature>
<evidence type="ECO:0000313" key="2">
    <source>
        <dbReference type="EMBL" id="KAF6120086.1"/>
    </source>
</evidence>
<feature type="compositionally biased region" description="Basic residues" evidence="1">
    <location>
        <begin position="118"/>
        <end position="129"/>
    </location>
</feature>
<sequence>MDWDFSGAPAAILTGRPARTADPTARAASRREPGTLANRGTTRGHSTVASEVSQTNVSEDPGKGLGQKQPPPVTGTKGMPLPGILLYGARSTPPRAADRRQLPRTPAGRLTPTSLRRCQTRRPRSTHRARNAWTHSCWLPAGDVRQRPPSKVGKGPWHGVPAEGTASRKAWGGRGDRRRGVAPVTRTAR</sequence>
<feature type="compositionally biased region" description="Polar residues" evidence="1">
    <location>
        <begin position="38"/>
        <end position="58"/>
    </location>
</feature>
<comment type="caution">
    <text evidence="2">The sequence shown here is derived from an EMBL/GenBank/DDBJ whole genome shotgun (WGS) entry which is preliminary data.</text>
</comment>
<proteinExistence type="predicted"/>